<dbReference type="AlphaFoldDB" id="A0A2Z4FIU2"/>
<evidence type="ECO:0000256" key="1">
    <source>
        <dbReference type="SAM" id="MobiDB-lite"/>
    </source>
</evidence>
<dbReference type="GO" id="GO:0035438">
    <property type="term" value="F:cyclic-di-GMP binding"/>
    <property type="evidence" value="ECO:0007669"/>
    <property type="project" value="InterPro"/>
</dbReference>
<dbReference type="Proteomes" id="UP000249799">
    <property type="component" value="Chromosome"/>
</dbReference>
<protein>
    <recommendedName>
        <fullName evidence="2">PilZ domain-containing protein</fullName>
    </recommendedName>
</protein>
<evidence type="ECO:0000313" key="3">
    <source>
        <dbReference type="EMBL" id="AWV88829.1"/>
    </source>
</evidence>
<dbReference type="SUPFAM" id="SSF141371">
    <property type="entry name" value="PilZ domain-like"/>
    <property type="match status" value="1"/>
</dbReference>
<dbReference type="KEGG" id="bsed:DN745_05545"/>
<accession>A0A2Z4FIU2</accession>
<dbReference type="InterPro" id="IPR009875">
    <property type="entry name" value="PilZ_domain"/>
</dbReference>
<reference evidence="3 4" key="1">
    <citation type="submission" date="2018-06" db="EMBL/GenBank/DDBJ databases">
        <title>Lujinxingia sediminis gen. nov. sp. nov., a new facultative anaerobic member of the class Deltaproteobacteria, and proposal of Lujinxingaceae fam. nov.</title>
        <authorList>
            <person name="Guo L.-Y."/>
            <person name="Li C.-M."/>
            <person name="Wang S."/>
            <person name="Du Z.-J."/>
        </authorList>
    </citation>
    <scope>NUCLEOTIDE SEQUENCE [LARGE SCALE GENOMIC DNA]</scope>
    <source>
        <strain evidence="3 4">FA350</strain>
    </source>
</reference>
<organism evidence="3 4">
    <name type="scientific">Bradymonas sediminis</name>
    <dbReference type="NCBI Taxonomy" id="1548548"/>
    <lineage>
        <taxon>Bacteria</taxon>
        <taxon>Deltaproteobacteria</taxon>
        <taxon>Bradymonadales</taxon>
        <taxon>Bradymonadaceae</taxon>
        <taxon>Bradymonas</taxon>
    </lineage>
</organism>
<gene>
    <name evidence="3" type="ORF">DN745_05545</name>
</gene>
<name>A0A2Z4FIU2_9DELT</name>
<dbReference type="Gene3D" id="2.40.10.220">
    <property type="entry name" value="predicted glycosyltransferase like domains"/>
    <property type="match status" value="1"/>
</dbReference>
<feature type="region of interest" description="Disordered" evidence="1">
    <location>
        <begin position="19"/>
        <end position="38"/>
    </location>
</feature>
<dbReference type="EMBL" id="CP030032">
    <property type="protein sequence ID" value="AWV88829.1"/>
    <property type="molecule type" value="Genomic_DNA"/>
</dbReference>
<sequence>MTALNIDDMESQMQHIFSNTDSRAKARPSMSISSGPGAPMFEAGPHTRIRRAPLQAIAAVSVADGPREIFGRVLNISPGGCLLQTETTLESGTFVELNITVLGQEDPIRVEVAGVIRRQVTGQSRRQYGVEFLAVDSNDKKSLQWLYAQASS</sequence>
<feature type="domain" description="PilZ" evidence="2">
    <location>
        <begin position="56"/>
        <end position="148"/>
    </location>
</feature>
<proteinExistence type="predicted"/>
<evidence type="ECO:0000259" key="2">
    <source>
        <dbReference type="Pfam" id="PF07238"/>
    </source>
</evidence>
<keyword evidence="4" id="KW-1185">Reference proteome</keyword>
<evidence type="ECO:0000313" key="4">
    <source>
        <dbReference type="Proteomes" id="UP000249799"/>
    </source>
</evidence>
<dbReference type="OrthoDB" id="5512313at2"/>
<dbReference type="Pfam" id="PF07238">
    <property type="entry name" value="PilZ"/>
    <property type="match status" value="1"/>
</dbReference>